<evidence type="ECO:0000313" key="8">
    <source>
        <dbReference type="Proteomes" id="UP000002384"/>
    </source>
</evidence>
<dbReference type="STRING" id="65393.PCC7424_2994"/>
<dbReference type="Pfam" id="PF04357">
    <property type="entry name" value="TamB"/>
    <property type="match status" value="1"/>
</dbReference>
<comment type="subcellular location">
    <subcellularLocation>
        <location evidence="1">Membrane</location>
        <topology evidence="1">Single-pass membrane protein</topology>
    </subcellularLocation>
</comment>
<keyword evidence="2 5" id="KW-0812">Transmembrane</keyword>
<keyword evidence="3 5" id="KW-1133">Transmembrane helix</keyword>
<accession>B7KA40</accession>
<dbReference type="InterPro" id="IPR007452">
    <property type="entry name" value="TamB_C"/>
</dbReference>
<dbReference type="GO" id="GO:0009306">
    <property type="term" value="P:protein secretion"/>
    <property type="evidence" value="ECO:0007669"/>
    <property type="project" value="InterPro"/>
</dbReference>
<dbReference type="KEGG" id="cyc:PCC7424_2994"/>
<evidence type="ECO:0000313" key="7">
    <source>
        <dbReference type="EMBL" id="ACK71396.1"/>
    </source>
</evidence>
<protein>
    <recommendedName>
        <fullName evidence="6">Translocation and assembly module TamB C-terminal domain-containing protein</fullName>
    </recommendedName>
</protein>
<dbReference type="PANTHER" id="PTHR34457:SF3">
    <property type="entry name" value="PROTEIN TIC236, CHLOROPLASTIC"/>
    <property type="match status" value="1"/>
</dbReference>
<evidence type="ECO:0000256" key="5">
    <source>
        <dbReference type="SAM" id="Phobius"/>
    </source>
</evidence>
<feature type="domain" description="Translocation and assembly module TamB C-terminal" evidence="6">
    <location>
        <begin position="1441"/>
        <end position="1813"/>
    </location>
</feature>
<dbReference type="EMBL" id="CP001291">
    <property type="protein sequence ID" value="ACK71396.1"/>
    <property type="molecule type" value="Genomic_DNA"/>
</dbReference>
<organism evidence="7 8">
    <name type="scientific">Gloeothece citriformis (strain PCC 7424)</name>
    <name type="common">Cyanothece sp. (strain PCC 7424)</name>
    <dbReference type="NCBI Taxonomy" id="65393"/>
    <lineage>
        <taxon>Bacteria</taxon>
        <taxon>Bacillati</taxon>
        <taxon>Cyanobacteriota</taxon>
        <taxon>Cyanophyceae</taxon>
        <taxon>Oscillatoriophycideae</taxon>
        <taxon>Chroococcales</taxon>
        <taxon>Aphanothecaceae</taxon>
        <taxon>Gloeothece</taxon>
        <taxon>Gloeothece citriformis</taxon>
    </lineage>
</organism>
<evidence type="ECO:0000256" key="1">
    <source>
        <dbReference type="ARBA" id="ARBA00004167"/>
    </source>
</evidence>
<dbReference type="PANTHER" id="PTHR34457">
    <property type="entry name" value="EMBRYO DEFECTIVE 2410"/>
    <property type="match status" value="1"/>
</dbReference>
<dbReference type="GO" id="GO:0005886">
    <property type="term" value="C:plasma membrane"/>
    <property type="evidence" value="ECO:0007669"/>
    <property type="project" value="InterPro"/>
</dbReference>
<evidence type="ECO:0000256" key="4">
    <source>
        <dbReference type="ARBA" id="ARBA00023136"/>
    </source>
</evidence>
<sequence length="1813" mass="196153">MFGVRKKPITKDDSSFLNHSHSNLILKPKSPFFFKFKLGRRFWLGLGTVSFLSISGGLVYGWFLIDRHLAPILEQELTNFLNRPVKIGSVEGISLTGVRFGKSEILPTSDDPAKIALEQVDVTFNPIKLLTHSQLALDVKAIRPDIYVQQGVNGAWLITPFDGVKSTGNEKVTIELETLRFIDADVIVIARSATNQLQSPVNLFFPVANLDFSDQGRIIDFEGEGKLAKGGQVKLSGVGKTNTQEINLSVVGEQIKATDVKDLLPLPFNLNEGEIGANLTVKLRPKQSPSIAGIATLNNVTAQIPQLPQSFTQSKGILRFNQTRVNLEGVTTQFGQLAGVANGKIDLAGGYDLQAKTEPFLVQNALKTLNIPAPTVPITAQLQSDIKVRGSLAKPQVSLTVNSTQAAKIDHIDFKSLKANLQVTDSQISISQFQALPTIGGELTVQGKINPQTSTVVLDVQASHLPSQDIAQLYKTPIPSSVGKVSGELNISGNFSQANSWKGRGAVNFAFGQGTINLTDVEYLGGNWQGQLQATDVEVTSLGVNIPKNIPHGRVNADLNVSGNQNSFTPDTILVKGVANLGIAEGKITANNLHLAQGKWKTDLQVQGVQVNPFVPNLPEQFDGRLGGNFSINGDLNSTLADIQGTGKANLTLGSGTIQATDLHLDRGNWKGNLQTNNLQIARFMPDVPTPLQGKLKGAVTLSGNLNSSLEQIEGQGQVSLISKSGTITAKNIQLKQGQFTTLLTPEQVKLASFSPQLKGHLGGKLNISGDLNNLNPETIKAQGTLNFSQGLALINHPLTTTINWSGNRLDILEATANNFKAKGFVAVDLSNQDIQQFELNVNAQNLNLKSLAQSLPVNQINYEGSLDFTGKIAGKPEKTAMSGELALENFNVANLAFEPVLKGSINLDPNSGVKLQLAGNRDKIHLNLDQNYQPLAFALNLDQIAVEGTYQNQHLLTTANNIPLEFLTELAKSTDVPIPKTLLSKPIEGQLSGNFALNIKDQNFSGENLVITDWRWGHIRGDRFSGNISLKEGNVSLSDGELQQKNSLYRINGTVTQSSAGPQLHTEVAVTGGEIQDILETLQIFELSDLKRGLTPPNYAKAKDLWTAEELENPPADSSLYSVGLSKAPLAQQLEYFAKLAENLQKTEQQQQNASSFPELSELKGKFDGKIVLDASMKAGIEAKFDVKGQDWQWGSYKVQHLQAKGDFREGLLKLEPVSLQLDESLVAFAGEIGQQTQTGKLQLQNIPLDLVQKFVPLPPDVEVEGDLNGEIVLDGKRDNPEIRGEMAIAKASLNQIPIQATEGEFTYHNSRFNFSAGSIVTNQTAPVKIEGSFPYQLPFAKVAPTSDDLNLNIRVQNDGLALLDVLTQGQVSWKGGKGEVNVDIAGKFDQQKARPTQLKAEGIAQVENATLSTQILPDVPLTGVEGKILFNFDQIQVEHLKGNFSGGKITVAGTLPLLFPIPMKDPLTIEGNDLALNLKGLYQGKVNGTIQVGGSVLTPQLGGEIKLDNGQIFLNESIAQTETNATPKQGLASLTGFKDLNLNLGDNVWISLPPVMHILATGNLNINGSLDKPLPEGEIKLETGQVNLFSAQFGLVGGEVNTAKFTPNRGLDPYLDVQMTAVVSETTRNPVRINPLSSEVRDNSIFPSDSLQTVHINAKVDGFASQLTQSLEVTSLPPRSEGEIIALLGGNFINPVVETDPRLGLANLAGSAVFGTIQGPISKVLGLSDFRVYPTQLINEKERISDYQIGIAAEASVDLRDNLSLSIQKIVNTDRPPHFGLRYRINNNTVIRGTSNFSDDNRGMVEYQRRF</sequence>
<feature type="transmembrane region" description="Helical" evidence="5">
    <location>
        <begin position="42"/>
        <end position="65"/>
    </location>
</feature>
<evidence type="ECO:0000256" key="2">
    <source>
        <dbReference type="ARBA" id="ARBA00022692"/>
    </source>
</evidence>
<keyword evidence="8" id="KW-1185">Reference proteome</keyword>
<dbReference type="InterPro" id="IPR053022">
    <property type="entry name" value="Chloroplast_translocon_comp"/>
</dbReference>
<dbReference type="eggNOG" id="COG2911">
    <property type="taxonomic scope" value="Bacteria"/>
</dbReference>
<dbReference type="OrthoDB" id="536281at2"/>
<dbReference type="Proteomes" id="UP000002384">
    <property type="component" value="Chromosome"/>
</dbReference>
<evidence type="ECO:0000259" key="6">
    <source>
        <dbReference type="Pfam" id="PF04357"/>
    </source>
</evidence>
<reference evidence="8" key="1">
    <citation type="journal article" date="2011" name="MBio">
        <title>Novel metabolic attributes of the genus Cyanothece, comprising a group of unicellular nitrogen-fixing Cyanobacteria.</title>
        <authorList>
            <person name="Bandyopadhyay A."/>
            <person name="Elvitigala T."/>
            <person name="Welsh E."/>
            <person name="Stockel J."/>
            <person name="Liberton M."/>
            <person name="Min H."/>
            <person name="Sherman L.A."/>
            <person name="Pakrasi H.B."/>
        </authorList>
    </citation>
    <scope>NUCLEOTIDE SEQUENCE [LARGE SCALE GENOMIC DNA]</scope>
    <source>
        <strain evidence="8">PCC 7424</strain>
    </source>
</reference>
<gene>
    <name evidence="7" type="ordered locus">PCC7424_2994</name>
</gene>
<keyword evidence="4 5" id="KW-0472">Membrane</keyword>
<evidence type="ECO:0000256" key="3">
    <source>
        <dbReference type="ARBA" id="ARBA00022989"/>
    </source>
</evidence>
<name>B7KA40_GLOC7</name>
<dbReference type="HOGENOM" id="CLU_001223_0_0_3"/>
<proteinExistence type="predicted"/>